<dbReference type="Proteomes" id="UP000295937">
    <property type="component" value="Unassembled WGS sequence"/>
</dbReference>
<dbReference type="PANTHER" id="PTHR30290:SF38">
    <property type="entry name" value="D,D-DIPEPTIDE-BINDING PERIPLASMIC PROTEIN DDPA-RELATED"/>
    <property type="match status" value="1"/>
</dbReference>
<proteinExistence type="inferred from homology"/>
<sequence length="548" mass="63494">MCINLNRKKSTIVINYFDKYRILLKFISFVFIVISINTQAKTLVYCSEGSPEGFNPQLFTSNTTYDASSIPIYNRLVEFKKGTIEIEPGLAESWNISPNGKVYTFNLRKGVKWQSSKYFKPTREFNADDVIFTFERQLNKNNKYYKVSGGDYKYFNNMGMTQLINKLEKVDDNTVRFFLSRPYAPFISNLAMDFASILSKEYAENLLKKGNPEKIDIDPIGTGPFQLLSYKKDSMIVYQTNPNYWGTKPKIDYLMFSITPDASIRYSKLKKGECHIVSNPSLSDFENIKKDKDIKIIKQIGANVSFISFNTEKKPFNNLAVRKSLSMAINRKAILNSVYKGNGQISDSLIPPIMWSYNKSTNNYKYDIIEAKKMLKKSGLKDGFSVNLWVMPMQHPYNLNTHYMAEMIKADWAKIGVKTKIFDYKWDEYVKRAQSGEHQAIINGWISDNGDPDNFYSTLFNCNSLKYGRNYSRWCYKPYDEKINLARNENSQKKRIDCYKNAQAMINNQVPALIIIHSNLWEPVNKNIIGYLIDPLGKHHFDTVDMKD</sequence>
<evidence type="ECO:0000313" key="5">
    <source>
        <dbReference type="EMBL" id="PPI88357.1"/>
    </source>
</evidence>
<dbReference type="InterPro" id="IPR023765">
    <property type="entry name" value="SBP_5_CS"/>
</dbReference>
<accession>A0A2P5T197</accession>
<dbReference type="OrthoDB" id="9801912at2"/>
<dbReference type="Gene3D" id="3.40.190.10">
    <property type="entry name" value="Periplasmic binding protein-like II"/>
    <property type="match status" value="1"/>
</dbReference>
<dbReference type="GO" id="GO:0030288">
    <property type="term" value="C:outer membrane-bounded periplasmic space"/>
    <property type="evidence" value="ECO:0007669"/>
    <property type="project" value="TreeGrafter"/>
</dbReference>
<dbReference type="InterPro" id="IPR030678">
    <property type="entry name" value="Peptide/Ni-bd"/>
</dbReference>
<dbReference type="GO" id="GO:1904680">
    <property type="term" value="F:peptide transmembrane transporter activity"/>
    <property type="evidence" value="ECO:0007669"/>
    <property type="project" value="TreeGrafter"/>
</dbReference>
<dbReference type="FunFam" id="3.40.190.10:FF:000036">
    <property type="entry name" value="Dipeptide ABC transporter, substrate-binding protein"/>
    <property type="match status" value="1"/>
</dbReference>
<dbReference type="EMBL" id="PDKR01000006">
    <property type="protein sequence ID" value="PPI88357.1"/>
    <property type="molecule type" value="Genomic_DNA"/>
</dbReference>
<dbReference type="FunFam" id="3.90.76.10:FF:000002">
    <property type="entry name" value="Dipeptide ABC transporter, substrate-binding protein"/>
    <property type="match status" value="1"/>
</dbReference>
<dbReference type="InterPro" id="IPR000914">
    <property type="entry name" value="SBP_5_dom"/>
</dbReference>
<dbReference type="CDD" id="cd08493">
    <property type="entry name" value="PBP2_DppA_like"/>
    <property type="match status" value="1"/>
</dbReference>
<dbReference type="PIRSF" id="PIRSF002741">
    <property type="entry name" value="MppA"/>
    <property type="match status" value="1"/>
</dbReference>
<evidence type="ECO:0000313" key="6">
    <source>
        <dbReference type="Proteomes" id="UP000295937"/>
    </source>
</evidence>
<evidence type="ECO:0000256" key="1">
    <source>
        <dbReference type="ARBA" id="ARBA00005695"/>
    </source>
</evidence>
<dbReference type="Pfam" id="PF00496">
    <property type="entry name" value="SBP_bac_5"/>
    <property type="match status" value="1"/>
</dbReference>
<dbReference type="Gene3D" id="3.90.76.10">
    <property type="entry name" value="Dipeptide-binding Protein, Domain 1"/>
    <property type="match status" value="1"/>
</dbReference>
<keyword evidence="3" id="KW-1133">Transmembrane helix</keyword>
<reference evidence="5 6" key="1">
    <citation type="journal article" date="2018" name="Genome Biol. Evol.">
        <title>Cladogenesis and Genomic Streamlining in Extracellular Endosymbionts of Tropical Stink Bugs.</title>
        <authorList>
            <person name="Otero-Bravo A."/>
            <person name="Goffredi S."/>
            <person name="Sabree Z.L."/>
        </authorList>
    </citation>
    <scope>NUCLEOTIDE SEQUENCE [LARGE SCALE GENOMIC DNA]</scope>
    <source>
        <strain evidence="5 6">SoEO</strain>
    </source>
</reference>
<evidence type="ECO:0000256" key="2">
    <source>
        <dbReference type="ARBA" id="ARBA00022729"/>
    </source>
</evidence>
<comment type="similarity">
    <text evidence="1">Belongs to the bacterial solute-binding protein 5 family.</text>
</comment>
<dbReference type="InterPro" id="IPR039424">
    <property type="entry name" value="SBP_5"/>
</dbReference>
<evidence type="ECO:0000259" key="4">
    <source>
        <dbReference type="Pfam" id="PF00496"/>
    </source>
</evidence>
<feature type="transmembrane region" description="Helical" evidence="3">
    <location>
        <begin position="20"/>
        <end position="38"/>
    </location>
</feature>
<dbReference type="GO" id="GO:0043190">
    <property type="term" value="C:ATP-binding cassette (ABC) transporter complex"/>
    <property type="evidence" value="ECO:0007669"/>
    <property type="project" value="InterPro"/>
</dbReference>
<dbReference type="PANTHER" id="PTHR30290">
    <property type="entry name" value="PERIPLASMIC BINDING COMPONENT OF ABC TRANSPORTER"/>
    <property type="match status" value="1"/>
</dbReference>
<keyword evidence="2" id="KW-0732">Signal</keyword>
<dbReference type="Gene3D" id="3.10.105.10">
    <property type="entry name" value="Dipeptide-binding Protein, Domain 3"/>
    <property type="match status" value="1"/>
</dbReference>
<dbReference type="SUPFAM" id="SSF53850">
    <property type="entry name" value="Periplasmic binding protein-like II"/>
    <property type="match status" value="1"/>
</dbReference>
<keyword evidence="3" id="KW-0472">Membrane</keyword>
<feature type="domain" description="Solute-binding protein family 5" evidence="4">
    <location>
        <begin position="85"/>
        <end position="463"/>
    </location>
</feature>
<dbReference type="PROSITE" id="PS01040">
    <property type="entry name" value="SBP_BACTERIAL_5"/>
    <property type="match status" value="1"/>
</dbReference>
<dbReference type="GO" id="GO:0042938">
    <property type="term" value="P:dipeptide transport"/>
    <property type="evidence" value="ECO:0007669"/>
    <property type="project" value="TreeGrafter"/>
</dbReference>
<dbReference type="RefSeq" id="WP_136132757.1">
    <property type="nucleotide sequence ID" value="NZ_PDKR01000006.1"/>
</dbReference>
<name>A0A2P5T197_9GAMM</name>
<gene>
    <name evidence="5" type="ORF">CRV09_03410</name>
</gene>
<organism evidence="5 6">
    <name type="scientific">Candidatus Pantoea edessiphila</name>
    <dbReference type="NCBI Taxonomy" id="2044610"/>
    <lineage>
        <taxon>Bacteria</taxon>
        <taxon>Pseudomonadati</taxon>
        <taxon>Pseudomonadota</taxon>
        <taxon>Gammaproteobacteria</taxon>
        <taxon>Enterobacterales</taxon>
        <taxon>Erwiniaceae</taxon>
        <taxon>Pantoea</taxon>
    </lineage>
</organism>
<keyword evidence="3" id="KW-0812">Transmembrane</keyword>
<comment type="caution">
    <text evidence="5">The sequence shown here is derived from an EMBL/GenBank/DDBJ whole genome shotgun (WGS) entry which is preliminary data.</text>
</comment>
<dbReference type="AlphaFoldDB" id="A0A2P5T197"/>
<protein>
    <submittedName>
        <fullName evidence="5">ABC transporter substrate-binding protein</fullName>
    </submittedName>
</protein>
<evidence type="ECO:0000256" key="3">
    <source>
        <dbReference type="SAM" id="Phobius"/>
    </source>
</evidence>